<keyword evidence="1" id="KW-0472">Membrane</keyword>
<comment type="caution">
    <text evidence="2">The sequence shown here is derived from an EMBL/GenBank/DDBJ whole genome shotgun (WGS) entry which is preliminary data.</text>
</comment>
<feature type="transmembrane region" description="Helical" evidence="1">
    <location>
        <begin position="20"/>
        <end position="38"/>
    </location>
</feature>
<dbReference type="RefSeq" id="WP_129989001.1">
    <property type="nucleotide sequence ID" value="NZ_SDPU01000034.1"/>
</dbReference>
<dbReference type="AlphaFoldDB" id="A0A4Q5IVL1"/>
<keyword evidence="3" id="KW-1185">Reference proteome</keyword>
<gene>
    <name evidence="2" type="ORF">ETU37_19420</name>
</gene>
<feature type="transmembrane region" description="Helical" evidence="1">
    <location>
        <begin position="50"/>
        <end position="70"/>
    </location>
</feature>
<sequence length="94" mass="10193">MSDSRPPSGAAPSTRPTWTVVGVLLAVGAVVPLLVWMYDSETPALGGFPFFYWFQFLLIPIVSGLTFLAFKLSENATARDRAARRKQSTSGGSR</sequence>
<accession>A0A4Q5IVL1</accession>
<dbReference type="OrthoDB" id="123261at2"/>
<proteinExistence type="predicted"/>
<protein>
    <submittedName>
        <fullName evidence="2">DUF3311 domain-containing protein</fullName>
    </submittedName>
</protein>
<evidence type="ECO:0000256" key="1">
    <source>
        <dbReference type="SAM" id="Phobius"/>
    </source>
</evidence>
<dbReference type="EMBL" id="SDPU01000034">
    <property type="protein sequence ID" value="RYU10004.1"/>
    <property type="molecule type" value="Genomic_DNA"/>
</dbReference>
<dbReference type="Pfam" id="PF11755">
    <property type="entry name" value="DUF3311"/>
    <property type="match status" value="1"/>
</dbReference>
<keyword evidence="1" id="KW-0812">Transmembrane</keyword>
<dbReference type="Proteomes" id="UP000291189">
    <property type="component" value="Unassembled WGS sequence"/>
</dbReference>
<evidence type="ECO:0000313" key="2">
    <source>
        <dbReference type="EMBL" id="RYU10004.1"/>
    </source>
</evidence>
<keyword evidence="1" id="KW-1133">Transmembrane helix</keyword>
<reference evidence="2 3" key="1">
    <citation type="submission" date="2019-01" db="EMBL/GenBank/DDBJ databases">
        <title>Nocardioides guangzhouensis sp. nov., an actinobacterium isolated from soil.</title>
        <authorList>
            <person name="Fu Y."/>
            <person name="Cai Y."/>
            <person name="Lin Z."/>
            <person name="Chen P."/>
        </authorList>
    </citation>
    <scope>NUCLEOTIDE SEQUENCE [LARGE SCALE GENOMIC DNA]</scope>
    <source>
        <strain evidence="2 3">NBRC 105384</strain>
    </source>
</reference>
<name>A0A4Q5IVL1_9ACTN</name>
<dbReference type="InterPro" id="IPR021741">
    <property type="entry name" value="DUF3311"/>
</dbReference>
<organism evidence="2 3">
    <name type="scientific">Nocardioides iriomotensis</name>
    <dbReference type="NCBI Taxonomy" id="715784"/>
    <lineage>
        <taxon>Bacteria</taxon>
        <taxon>Bacillati</taxon>
        <taxon>Actinomycetota</taxon>
        <taxon>Actinomycetes</taxon>
        <taxon>Propionibacteriales</taxon>
        <taxon>Nocardioidaceae</taxon>
        <taxon>Nocardioides</taxon>
    </lineage>
</organism>
<evidence type="ECO:0000313" key="3">
    <source>
        <dbReference type="Proteomes" id="UP000291189"/>
    </source>
</evidence>